<keyword evidence="1" id="KW-0472">Membrane</keyword>
<proteinExistence type="predicted"/>
<feature type="transmembrane region" description="Helical" evidence="1">
    <location>
        <begin position="7"/>
        <end position="35"/>
    </location>
</feature>
<protein>
    <submittedName>
        <fullName evidence="2">Uncharacterized protein</fullName>
    </submittedName>
</protein>
<keyword evidence="1" id="KW-1133">Transmembrane helix</keyword>
<dbReference type="EMBL" id="JAVCQK010000097">
    <property type="protein sequence ID" value="MFH7518909.1"/>
    <property type="molecule type" value="Genomic_DNA"/>
</dbReference>
<evidence type="ECO:0000313" key="2">
    <source>
        <dbReference type="EMBL" id="MFH7518909.1"/>
    </source>
</evidence>
<reference evidence="2 3" key="1">
    <citation type="submission" date="2023-08" db="EMBL/GenBank/DDBJ databases">
        <title>Genomic and mutational analysis of Pseudomonas syringae pv. tagetis EB037 pathogenicity on sunflower.</title>
        <authorList>
            <person name="Maul J.E."/>
        </authorList>
    </citation>
    <scope>NUCLEOTIDE SEQUENCE [LARGE SCALE GENOMIC DNA]</scope>
    <source>
        <strain evidence="2 3">EB037_T1</strain>
    </source>
</reference>
<name>A0ABW7NVW9_9PSED</name>
<keyword evidence="1" id="KW-0812">Transmembrane</keyword>
<feature type="transmembrane region" description="Helical" evidence="1">
    <location>
        <begin position="41"/>
        <end position="63"/>
    </location>
</feature>
<comment type="caution">
    <text evidence="2">The sequence shown here is derived from an EMBL/GenBank/DDBJ whole genome shotgun (WGS) entry which is preliminary data.</text>
</comment>
<organism evidence="2 3">
    <name type="scientific">Pseudomonas syringae pv. tagetis</name>
    <dbReference type="NCBI Taxonomy" id="129140"/>
    <lineage>
        <taxon>Bacteria</taxon>
        <taxon>Pseudomonadati</taxon>
        <taxon>Pseudomonadota</taxon>
        <taxon>Gammaproteobacteria</taxon>
        <taxon>Pseudomonadales</taxon>
        <taxon>Pseudomonadaceae</taxon>
        <taxon>Pseudomonas</taxon>
    </lineage>
</organism>
<evidence type="ECO:0000313" key="3">
    <source>
        <dbReference type="Proteomes" id="UP001610657"/>
    </source>
</evidence>
<sequence>MGVVVGFGCFVSFWGLVVVGGVVVGVVGVLVVFVWWGVVVWLFGCLVFVAVLVVVSGQVGFVVPLRVMVRVSDLFPG</sequence>
<keyword evidence="3" id="KW-1185">Reference proteome</keyword>
<evidence type="ECO:0000256" key="1">
    <source>
        <dbReference type="SAM" id="Phobius"/>
    </source>
</evidence>
<accession>A0ABW7NVW9</accession>
<dbReference type="Proteomes" id="UP001610657">
    <property type="component" value="Unassembled WGS sequence"/>
</dbReference>
<gene>
    <name evidence="2" type="ORF">RA271_27670</name>
</gene>
<feature type="non-terminal residue" evidence="2">
    <location>
        <position position="77"/>
    </location>
</feature>